<organism evidence="1 2">
    <name type="scientific">Strongyloides venezuelensis</name>
    <name type="common">Threadworm</name>
    <dbReference type="NCBI Taxonomy" id="75913"/>
    <lineage>
        <taxon>Eukaryota</taxon>
        <taxon>Metazoa</taxon>
        <taxon>Ecdysozoa</taxon>
        <taxon>Nematoda</taxon>
        <taxon>Chromadorea</taxon>
        <taxon>Rhabditida</taxon>
        <taxon>Tylenchina</taxon>
        <taxon>Panagrolaimomorpha</taxon>
        <taxon>Strongyloidoidea</taxon>
        <taxon>Strongyloididae</taxon>
        <taxon>Strongyloides</taxon>
    </lineage>
</organism>
<sequence length="183" mass="21187">MLKSIKYQKNNLISHPSLNFILYFDDIAVNFPLGAFAKTDLQTHCAYKLILDPFNASSGTLCYYRPYAFVKTYVTKGTDKYKQFFFNCINSFLSSIVTKYNVEIGVKIHFVTGDHPVLENLFGFIQNFRSIGKVGSCRACTIPNEKFSEFRTIESTEEYLRTNYNLEHLLPKYCNYVTDSHQD</sequence>
<dbReference type="WBParaSite" id="SVE_1162200.1">
    <property type="protein sequence ID" value="SVE_1162200.1"/>
    <property type="gene ID" value="SVE_1162200"/>
</dbReference>
<keyword evidence="1" id="KW-1185">Reference proteome</keyword>
<reference evidence="2" key="2">
    <citation type="submission" date="2015-08" db="UniProtKB">
        <authorList>
            <consortium name="WormBaseParasite"/>
        </authorList>
    </citation>
    <scope>IDENTIFICATION</scope>
</reference>
<dbReference type="Proteomes" id="UP000035680">
    <property type="component" value="Unassembled WGS sequence"/>
</dbReference>
<proteinExistence type="predicted"/>
<reference evidence="1" key="1">
    <citation type="submission" date="2014-07" db="EMBL/GenBank/DDBJ databases">
        <authorList>
            <person name="Martin A.A"/>
            <person name="De Silva N."/>
        </authorList>
    </citation>
    <scope>NUCLEOTIDE SEQUENCE</scope>
</reference>
<name>A0A0K0FQD5_STRVS</name>
<protein>
    <submittedName>
        <fullName evidence="2">Uncharacterized protein</fullName>
    </submittedName>
</protein>
<evidence type="ECO:0000313" key="1">
    <source>
        <dbReference type="Proteomes" id="UP000035680"/>
    </source>
</evidence>
<evidence type="ECO:0000313" key="2">
    <source>
        <dbReference type="WBParaSite" id="SVE_1162200.1"/>
    </source>
</evidence>
<accession>A0A0K0FQD5</accession>
<dbReference type="AlphaFoldDB" id="A0A0K0FQD5"/>